<dbReference type="SMART" id="SM00906">
    <property type="entry name" value="Fungal_trans"/>
    <property type="match status" value="1"/>
</dbReference>
<feature type="region of interest" description="Disordered" evidence="8">
    <location>
        <begin position="1"/>
        <end position="67"/>
    </location>
</feature>
<dbReference type="Gene3D" id="4.10.240.10">
    <property type="entry name" value="Zn(2)-C6 fungal-type DNA-binding domain"/>
    <property type="match status" value="1"/>
</dbReference>
<feature type="compositionally biased region" description="Low complexity" evidence="8">
    <location>
        <begin position="247"/>
        <end position="261"/>
    </location>
</feature>
<feature type="region of interest" description="Disordered" evidence="8">
    <location>
        <begin position="246"/>
        <end position="272"/>
    </location>
</feature>
<dbReference type="VEuPathDB" id="FungiDB:PMAA_023940"/>
<dbReference type="GO" id="GO:0005634">
    <property type="term" value="C:nucleus"/>
    <property type="evidence" value="ECO:0007669"/>
    <property type="project" value="UniProtKB-SubCell"/>
</dbReference>
<dbReference type="PANTHER" id="PTHR47540">
    <property type="entry name" value="THIAMINE REPRESSIBLE GENES REGULATORY PROTEIN THI5"/>
    <property type="match status" value="1"/>
</dbReference>
<sequence>MKEQFSSSQTAKYVEDESGQNAPSDSQPHMHDEGGDTETHDESVEDNHSLQAEPGKHPIPMQKRRRVTRACDECRRKKIKCDGKQPCTHCTVYSYDCTYDQPSNRRRNPTPQYIEALESRLQKAEEILRILAPDLNLNDPRLLVANPEQIVSALRRDDSREATVVKPQADEQPKQEPESSCPDGSLLETMMENSGSLDLDDQGHWDYHGHSSGIIFMQRLRKQIGNVIPMPIRPLQNKSTPLFQMLESPKSQSESPQEPSNPNSPPTQDLPSKDIARRLCRSALDHACILMRLVHQPTFWATFDRMYATPLDQYTNEEHTFLPLLYVVMGTGCLFSDNVESTLDKSGYEGAIGQGFQYFKAGRQLLDITDCRDLTTLQAICFMILFLQSSAKLSTCYSYVGIALRASLRLGLHRTVNANFDPVETELRKRIFWLVRKMDIYVSTLLGLPQMVSNEDIDQEYPLDLDDEFITPTGILVMPADRTSFMAGANAHTRLADIMVKVVKYIYPVKLTKSQSKSDHTYMVSHSKIREIERDLQAWMEDLPPALRPGSEVSPELERMRQLLRISYAHVQMVMYRPFLHYVSNSFQAQGIDKRSYACAAACVSVSRNVVHITTGMYQKGLLNGSYWFVMYTTYFAILSLVFFVLENPDLSTAKDGILKDALEGKTTLAALAKKSMAADRCAQSLTGLFKQLPEKLKNRQSSAASNVNLKRSSPSDTAAKSRIQRPASMSLPFDTPQRSNSFPTKLAALHSRQSQEPKNAVDDTRLPRRPQAWLWDGHSESADSTASPSSASAFSHDQTASPVANQYLNQPPTQQPFTSSQQLGASQILPDLMPIMFPSGDQFAYPAQPLSTLEDDHFKDDLPNSPMQQYTQDSFTSQGSNSLNGNFSRPMSSGFDGLTGLQGLSGPFPPASAATLAPQLQHLGLQHTPSTLSSTPDNIQSPDLVSLPHNYMWQSFSLSNAGMPNEQNLKEQSVPGGKVTMTDNGGLDGMSSLGMGFDMDVNFGEILGNIGTNHATATNMNDEWSQWMNTGV</sequence>
<keyword evidence="2" id="KW-0479">Metal-binding</keyword>
<dbReference type="GO" id="GO:0000981">
    <property type="term" value="F:DNA-binding transcription factor activity, RNA polymerase II-specific"/>
    <property type="evidence" value="ECO:0007669"/>
    <property type="project" value="InterPro"/>
</dbReference>
<name>B6Q626_TALMQ</name>
<comment type="subcellular location">
    <subcellularLocation>
        <location evidence="1">Nucleus</location>
    </subcellularLocation>
</comment>
<dbReference type="SUPFAM" id="SSF57701">
    <property type="entry name" value="Zn2/Cys6 DNA-binding domain"/>
    <property type="match status" value="1"/>
</dbReference>
<dbReference type="Proteomes" id="UP000001294">
    <property type="component" value="Unassembled WGS sequence"/>
</dbReference>
<dbReference type="InterPro" id="IPR051711">
    <property type="entry name" value="Stress_Response_Reg"/>
</dbReference>
<dbReference type="InterPro" id="IPR007219">
    <property type="entry name" value="XnlR_reg_dom"/>
</dbReference>
<evidence type="ECO:0000256" key="8">
    <source>
        <dbReference type="SAM" id="MobiDB-lite"/>
    </source>
</evidence>
<evidence type="ECO:0000313" key="10">
    <source>
        <dbReference type="EMBL" id="EEA27521.1"/>
    </source>
</evidence>
<dbReference type="GO" id="GO:0045944">
    <property type="term" value="P:positive regulation of transcription by RNA polymerase II"/>
    <property type="evidence" value="ECO:0007669"/>
    <property type="project" value="TreeGrafter"/>
</dbReference>
<keyword evidence="3" id="KW-0862">Zinc</keyword>
<dbReference type="SMART" id="SM00066">
    <property type="entry name" value="GAL4"/>
    <property type="match status" value="1"/>
</dbReference>
<dbReference type="GO" id="GO:0006351">
    <property type="term" value="P:DNA-templated transcription"/>
    <property type="evidence" value="ECO:0007669"/>
    <property type="project" value="InterPro"/>
</dbReference>
<protein>
    <submittedName>
        <fullName evidence="10">C6 transcription factor (Mut3), putative</fullName>
    </submittedName>
</protein>
<evidence type="ECO:0000256" key="1">
    <source>
        <dbReference type="ARBA" id="ARBA00004123"/>
    </source>
</evidence>
<dbReference type="PROSITE" id="PS50048">
    <property type="entry name" value="ZN2_CY6_FUNGAL_2"/>
    <property type="match status" value="1"/>
</dbReference>
<keyword evidence="7" id="KW-0539">Nucleus</keyword>
<dbReference type="OrthoDB" id="422427at2759"/>
<organism evidence="10 11">
    <name type="scientific">Talaromyces marneffei (strain ATCC 18224 / CBS 334.59 / QM 7333)</name>
    <name type="common">Penicillium marneffei</name>
    <dbReference type="NCBI Taxonomy" id="441960"/>
    <lineage>
        <taxon>Eukaryota</taxon>
        <taxon>Fungi</taxon>
        <taxon>Dikarya</taxon>
        <taxon>Ascomycota</taxon>
        <taxon>Pezizomycotina</taxon>
        <taxon>Eurotiomycetes</taxon>
        <taxon>Eurotiomycetidae</taxon>
        <taxon>Eurotiales</taxon>
        <taxon>Trichocomaceae</taxon>
        <taxon>Talaromyces</taxon>
        <taxon>Talaromyces sect. Talaromyces</taxon>
    </lineage>
</organism>
<dbReference type="InterPro" id="IPR036864">
    <property type="entry name" value="Zn2-C6_fun-type_DNA-bd_sf"/>
</dbReference>
<keyword evidence="5" id="KW-0238">DNA-binding</keyword>
<dbReference type="CDD" id="cd00067">
    <property type="entry name" value="GAL4"/>
    <property type="match status" value="1"/>
</dbReference>
<feature type="compositionally biased region" description="Basic and acidic residues" evidence="8">
    <location>
        <begin position="754"/>
        <end position="767"/>
    </location>
</feature>
<dbReference type="GO" id="GO:0008270">
    <property type="term" value="F:zinc ion binding"/>
    <property type="evidence" value="ECO:0007669"/>
    <property type="project" value="InterPro"/>
</dbReference>
<dbReference type="PhylomeDB" id="B6Q626"/>
<evidence type="ECO:0000256" key="2">
    <source>
        <dbReference type="ARBA" id="ARBA00022723"/>
    </source>
</evidence>
<evidence type="ECO:0000313" key="11">
    <source>
        <dbReference type="Proteomes" id="UP000001294"/>
    </source>
</evidence>
<gene>
    <name evidence="10" type="ORF">PMAA_023940</name>
</gene>
<evidence type="ECO:0000256" key="7">
    <source>
        <dbReference type="ARBA" id="ARBA00023242"/>
    </source>
</evidence>
<dbReference type="PROSITE" id="PS00463">
    <property type="entry name" value="ZN2_CY6_FUNGAL_1"/>
    <property type="match status" value="1"/>
</dbReference>
<feature type="compositionally biased region" description="Basic and acidic residues" evidence="8">
    <location>
        <begin position="156"/>
        <end position="177"/>
    </location>
</feature>
<feature type="region of interest" description="Disordered" evidence="8">
    <location>
        <begin position="749"/>
        <end position="768"/>
    </location>
</feature>
<dbReference type="Pfam" id="PF00172">
    <property type="entry name" value="Zn_clus"/>
    <property type="match status" value="1"/>
</dbReference>
<keyword evidence="4" id="KW-0805">Transcription regulation</keyword>
<keyword evidence="6" id="KW-0804">Transcription</keyword>
<evidence type="ECO:0000256" key="3">
    <source>
        <dbReference type="ARBA" id="ARBA00022833"/>
    </source>
</evidence>
<reference evidence="11" key="1">
    <citation type="journal article" date="2015" name="Genome Announc.">
        <title>Genome sequence of the AIDS-associated pathogen Penicillium marneffei (ATCC18224) and its near taxonomic relative Talaromyces stipitatus (ATCC10500).</title>
        <authorList>
            <person name="Nierman W.C."/>
            <person name="Fedorova-Abrams N.D."/>
            <person name="Andrianopoulos A."/>
        </authorList>
    </citation>
    <scope>NUCLEOTIDE SEQUENCE [LARGE SCALE GENOMIC DNA]</scope>
    <source>
        <strain evidence="11">ATCC 18224 / CBS 334.59 / QM 7333</strain>
    </source>
</reference>
<keyword evidence="11" id="KW-1185">Reference proteome</keyword>
<feature type="compositionally biased region" description="Basic and acidic residues" evidence="8">
    <location>
        <begin position="28"/>
        <end position="48"/>
    </location>
</feature>
<dbReference type="PANTHER" id="PTHR47540:SF1">
    <property type="entry name" value="ACTIVATOR OF STRESS GENES 1-RELATED"/>
    <property type="match status" value="1"/>
</dbReference>
<dbReference type="InterPro" id="IPR001138">
    <property type="entry name" value="Zn2Cys6_DnaBD"/>
</dbReference>
<evidence type="ECO:0000256" key="4">
    <source>
        <dbReference type="ARBA" id="ARBA00023015"/>
    </source>
</evidence>
<proteinExistence type="predicted"/>
<accession>B6Q626</accession>
<dbReference type="CDD" id="cd12148">
    <property type="entry name" value="fungal_TF_MHR"/>
    <property type="match status" value="1"/>
</dbReference>
<feature type="compositionally biased region" description="Polar residues" evidence="8">
    <location>
        <begin position="1"/>
        <end position="11"/>
    </location>
</feature>
<evidence type="ECO:0000256" key="6">
    <source>
        <dbReference type="ARBA" id="ARBA00023163"/>
    </source>
</evidence>
<dbReference type="EMBL" id="DS995899">
    <property type="protein sequence ID" value="EEA27521.1"/>
    <property type="molecule type" value="Genomic_DNA"/>
</dbReference>
<feature type="compositionally biased region" description="Low complexity" evidence="8">
    <location>
        <begin position="783"/>
        <end position="796"/>
    </location>
</feature>
<dbReference type="AlphaFoldDB" id="B6Q626"/>
<evidence type="ECO:0000256" key="5">
    <source>
        <dbReference type="ARBA" id="ARBA00023125"/>
    </source>
</evidence>
<feature type="region of interest" description="Disordered" evidence="8">
    <location>
        <begin position="698"/>
        <end position="742"/>
    </location>
</feature>
<dbReference type="HOGENOM" id="CLU_010084_0_0_1"/>
<feature type="domain" description="Zn(2)-C6 fungal-type" evidence="9">
    <location>
        <begin position="70"/>
        <end position="99"/>
    </location>
</feature>
<feature type="compositionally biased region" description="Polar residues" evidence="8">
    <location>
        <begin position="700"/>
        <end position="719"/>
    </location>
</feature>
<dbReference type="GO" id="GO:0043565">
    <property type="term" value="F:sequence-specific DNA binding"/>
    <property type="evidence" value="ECO:0007669"/>
    <property type="project" value="TreeGrafter"/>
</dbReference>
<feature type="region of interest" description="Disordered" evidence="8">
    <location>
        <begin position="778"/>
        <end position="800"/>
    </location>
</feature>
<dbReference type="Pfam" id="PF04082">
    <property type="entry name" value="Fungal_trans"/>
    <property type="match status" value="1"/>
</dbReference>
<feature type="region of interest" description="Disordered" evidence="8">
    <location>
        <begin position="156"/>
        <end position="188"/>
    </location>
</feature>
<evidence type="ECO:0000259" key="9">
    <source>
        <dbReference type="PROSITE" id="PS50048"/>
    </source>
</evidence>